<dbReference type="Gene3D" id="3.10.580.10">
    <property type="entry name" value="CBS-domain"/>
    <property type="match status" value="1"/>
</dbReference>
<keyword evidence="1 2" id="KW-0129">CBS domain</keyword>
<name>A0A1X7EG06_9PROT</name>
<evidence type="ECO:0000259" key="3">
    <source>
        <dbReference type="PROSITE" id="PS51371"/>
    </source>
</evidence>
<dbReference type="RefSeq" id="WP_085084013.1">
    <property type="nucleotide sequence ID" value="NZ_FXAK01000002.1"/>
</dbReference>
<proteinExistence type="predicted"/>
<dbReference type="OrthoDB" id="9807125at2"/>
<dbReference type="STRING" id="286727.SAMN02982917_1609"/>
<evidence type="ECO:0000313" key="4">
    <source>
        <dbReference type="EMBL" id="SMF32851.1"/>
    </source>
</evidence>
<dbReference type="EMBL" id="FXAK01000002">
    <property type="protein sequence ID" value="SMF32851.1"/>
    <property type="molecule type" value="Genomic_DNA"/>
</dbReference>
<feature type="domain" description="CBS" evidence="3">
    <location>
        <begin position="80"/>
        <end position="135"/>
    </location>
</feature>
<evidence type="ECO:0000256" key="2">
    <source>
        <dbReference type="PROSITE-ProRule" id="PRU00703"/>
    </source>
</evidence>
<dbReference type="InterPro" id="IPR046342">
    <property type="entry name" value="CBS_dom_sf"/>
</dbReference>
<reference evidence="4 5" key="1">
    <citation type="submission" date="2017-04" db="EMBL/GenBank/DDBJ databases">
        <authorList>
            <person name="Afonso C.L."/>
            <person name="Miller P.J."/>
            <person name="Scott M.A."/>
            <person name="Spackman E."/>
            <person name="Goraichik I."/>
            <person name="Dimitrov K.M."/>
            <person name="Suarez D.L."/>
            <person name="Swayne D.E."/>
        </authorList>
    </citation>
    <scope>NUCLEOTIDE SEQUENCE [LARGE SCALE GENOMIC DNA]</scope>
    <source>
        <strain evidence="4 5">A2P</strain>
    </source>
</reference>
<dbReference type="CDD" id="cd04623">
    <property type="entry name" value="CBS_pair_bac_euk"/>
    <property type="match status" value="1"/>
</dbReference>
<dbReference type="PANTHER" id="PTHR43080">
    <property type="entry name" value="CBS DOMAIN-CONTAINING PROTEIN CBSX3, MITOCHONDRIAL"/>
    <property type="match status" value="1"/>
</dbReference>
<organism evidence="4 5">
    <name type="scientific">Azospirillum oryzae</name>
    <dbReference type="NCBI Taxonomy" id="286727"/>
    <lineage>
        <taxon>Bacteria</taxon>
        <taxon>Pseudomonadati</taxon>
        <taxon>Pseudomonadota</taxon>
        <taxon>Alphaproteobacteria</taxon>
        <taxon>Rhodospirillales</taxon>
        <taxon>Azospirillaceae</taxon>
        <taxon>Azospirillum</taxon>
    </lineage>
</organism>
<dbReference type="PROSITE" id="PS51371">
    <property type="entry name" value="CBS"/>
    <property type="match status" value="2"/>
</dbReference>
<dbReference type="InterPro" id="IPR051257">
    <property type="entry name" value="Diverse_CBS-Domain"/>
</dbReference>
<gene>
    <name evidence="4" type="ORF">SAMN02982917_1609</name>
</gene>
<evidence type="ECO:0000313" key="5">
    <source>
        <dbReference type="Proteomes" id="UP000192936"/>
    </source>
</evidence>
<dbReference type="Pfam" id="PF00571">
    <property type="entry name" value="CBS"/>
    <property type="match status" value="2"/>
</dbReference>
<protein>
    <submittedName>
        <fullName evidence="4">CBS domain-containing protein</fullName>
    </submittedName>
</protein>
<dbReference type="InterPro" id="IPR044725">
    <property type="entry name" value="CBSX3_CBS_dom"/>
</dbReference>
<evidence type="ECO:0000256" key="1">
    <source>
        <dbReference type="ARBA" id="ARBA00023122"/>
    </source>
</evidence>
<feature type="domain" description="CBS" evidence="3">
    <location>
        <begin position="8"/>
        <end position="71"/>
    </location>
</feature>
<accession>A0A1X7EG06</accession>
<dbReference type="SUPFAM" id="SSF54631">
    <property type="entry name" value="CBS-domain pair"/>
    <property type="match status" value="1"/>
</dbReference>
<dbReference type="AlphaFoldDB" id="A0A1X7EG06"/>
<sequence length="152" mass="16527">MKVEHILRTKESRVVAVRTSATVAEAVKLMKAENISALIVKDVCRTEGNTLAGVLSERDVVHALLERGGSLLSMPVSQLMTRQPVTCTPSDSVQQALQLMDKHHIRHLPVLEDGHLVGVVSARDFTRLHLQELEGTVASVAEPPPAPTSYAH</sequence>
<dbReference type="Proteomes" id="UP000192936">
    <property type="component" value="Unassembled WGS sequence"/>
</dbReference>
<dbReference type="SMART" id="SM00116">
    <property type="entry name" value="CBS"/>
    <property type="match status" value="2"/>
</dbReference>
<dbReference type="InterPro" id="IPR000644">
    <property type="entry name" value="CBS_dom"/>
</dbReference>
<dbReference type="PANTHER" id="PTHR43080:SF2">
    <property type="entry name" value="CBS DOMAIN-CONTAINING PROTEIN"/>
    <property type="match status" value="1"/>
</dbReference>